<comment type="subcellular location">
    <subcellularLocation>
        <location evidence="1">Endomembrane system</location>
        <topology evidence="1">Multi-pass membrane protein</topology>
    </subcellularLocation>
</comment>
<dbReference type="EMBL" id="BMZO01000007">
    <property type="protein sequence ID" value="GHC73882.1"/>
    <property type="molecule type" value="Genomic_DNA"/>
</dbReference>
<dbReference type="InterPro" id="IPR036259">
    <property type="entry name" value="MFS_trans_sf"/>
</dbReference>
<dbReference type="InterPro" id="IPR050495">
    <property type="entry name" value="ATG22/LtaA_families"/>
</dbReference>
<reference evidence="7" key="1">
    <citation type="journal article" date="2014" name="Int. J. Syst. Evol. Microbiol.">
        <title>Complete genome sequence of Corynebacterium casei LMG S-19264T (=DSM 44701T), isolated from a smear-ripened cheese.</title>
        <authorList>
            <consortium name="US DOE Joint Genome Institute (JGI-PGF)"/>
            <person name="Walter F."/>
            <person name="Albersmeier A."/>
            <person name="Kalinowski J."/>
            <person name="Ruckert C."/>
        </authorList>
    </citation>
    <scope>NUCLEOTIDE SEQUENCE</scope>
    <source>
        <strain evidence="7">KCTC 42097</strain>
    </source>
</reference>
<keyword evidence="5 6" id="KW-0472">Membrane</keyword>
<name>A0A8J3DR23_9HYPH</name>
<feature type="transmembrane region" description="Helical" evidence="6">
    <location>
        <begin position="432"/>
        <end position="453"/>
    </location>
</feature>
<evidence type="ECO:0000256" key="3">
    <source>
        <dbReference type="ARBA" id="ARBA00022692"/>
    </source>
</evidence>
<feature type="transmembrane region" description="Helical" evidence="6">
    <location>
        <begin position="319"/>
        <end position="338"/>
    </location>
</feature>
<comment type="caution">
    <text evidence="7">The sequence shown here is derived from an EMBL/GenBank/DDBJ whole genome shotgun (WGS) entry which is preliminary data.</text>
</comment>
<feature type="transmembrane region" description="Helical" evidence="6">
    <location>
        <begin position="358"/>
        <end position="381"/>
    </location>
</feature>
<feature type="transmembrane region" description="Helical" evidence="6">
    <location>
        <begin position="55"/>
        <end position="76"/>
    </location>
</feature>
<organism evidence="7 8">
    <name type="scientific">Limoniibacter endophyticus</name>
    <dbReference type="NCBI Taxonomy" id="1565040"/>
    <lineage>
        <taxon>Bacteria</taxon>
        <taxon>Pseudomonadati</taxon>
        <taxon>Pseudomonadota</taxon>
        <taxon>Alphaproteobacteria</taxon>
        <taxon>Hyphomicrobiales</taxon>
        <taxon>Bartonellaceae</taxon>
        <taxon>Limoniibacter</taxon>
    </lineage>
</organism>
<evidence type="ECO:0000256" key="6">
    <source>
        <dbReference type="SAM" id="Phobius"/>
    </source>
</evidence>
<feature type="transmembrane region" description="Helical" evidence="6">
    <location>
        <begin position="152"/>
        <end position="172"/>
    </location>
</feature>
<sequence>MTGGGMQPEKVSRAGVFGWMAFDWAAQPFFTVVTTFIFGPYVVSQMASDPAAGQAAWGYGIALAGFCIAILSPILGAIADQTGARKRWIAGFAVIKIACLLLLWNSPPGSALLPVILLFSLASIAAEFSVVFNDSMMPRLIAPHAIGKVSNIAWGLGYLGGMVALIFTLVFFSSSPETGLTIAGIPPLFDLDPVLGEGARAVAPLAALWYAIFILPLLLFTPDEPYRGPISAAARSGVIGLLGTFREVRQRAGIFRFLVSRMIYQDGVNALIALGGAFAAGVFSWTITEVGLFGIILNIFAVAGCIAAGYIDRRSGSKFIIIVSLVLLLIATLGLISTGPNFSLFGFWALSPADTNGLFGTAAEKVYIGFALLVGLTFGPVQASSRSYLARSVEPEEAGRFFGIYALSGRATSFLVPLLVAGVTSLSGSARLGMSVIIVFLALGLLVLCRVPYPANK</sequence>
<feature type="transmembrane region" description="Helical" evidence="6">
    <location>
        <begin position="268"/>
        <end position="287"/>
    </location>
</feature>
<dbReference type="Pfam" id="PF11700">
    <property type="entry name" value="ATG22"/>
    <property type="match status" value="1"/>
</dbReference>
<keyword evidence="2" id="KW-0813">Transport</keyword>
<feature type="transmembrane region" description="Helical" evidence="6">
    <location>
        <begin position="293"/>
        <end position="312"/>
    </location>
</feature>
<dbReference type="AlphaFoldDB" id="A0A8J3DR23"/>
<evidence type="ECO:0000256" key="1">
    <source>
        <dbReference type="ARBA" id="ARBA00004127"/>
    </source>
</evidence>
<keyword evidence="8" id="KW-1185">Reference proteome</keyword>
<reference evidence="7" key="2">
    <citation type="submission" date="2020-09" db="EMBL/GenBank/DDBJ databases">
        <authorList>
            <person name="Sun Q."/>
            <person name="Kim S."/>
        </authorList>
    </citation>
    <scope>NUCLEOTIDE SEQUENCE</scope>
    <source>
        <strain evidence="7">KCTC 42097</strain>
    </source>
</reference>
<dbReference type="Proteomes" id="UP000641137">
    <property type="component" value="Unassembled WGS sequence"/>
</dbReference>
<dbReference type="PANTHER" id="PTHR23519:SF1">
    <property type="entry name" value="AUTOPHAGY-RELATED PROTEIN 22"/>
    <property type="match status" value="1"/>
</dbReference>
<evidence type="ECO:0000313" key="7">
    <source>
        <dbReference type="EMBL" id="GHC73882.1"/>
    </source>
</evidence>
<evidence type="ECO:0000313" key="8">
    <source>
        <dbReference type="Proteomes" id="UP000641137"/>
    </source>
</evidence>
<feature type="transmembrane region" description="Helical" evidence="6">
    <location>
        <begin position="402"/>
        <end position="426"/>
    </location>
</feature>
<dbReference type="PANTHER" id="PTHR23519">
    <property type="entry name" value="AUTOPHAGY-RELATED PROTEIN 22"/>
    <property type="match status" value="1"/>
</dbReference>
<keyword evidence="4 6" id="KW-1133">Transmembrane helix</keyword>
<proteinExistence type="predicted"/>
<gene>
    <name evidence="7" type="ORF">GCM10010136_22420</name>
</gene>
<feature type="transmembrane region" description="Helical" evidence="6">
    <location>
        <begin position="21"/>
        <end position="43"/>
    </location>
</feature>
<evidence type="ECO:0000256" key="4">
    <source>
        <dbReference type="ARBA" id="ARBA00022989"/>
    </source>
</evidence>
<feature type="transmembrane region" description="Helical" evidence="6">
    <location>
        <begin position="111"/>
        <end position="132"/>
    </location>
</feature>
<dbReference type="Gene3D" id="1.20.1250.20">
    <property type="entry name" value="MFS general substrate transporter like domains"/>
    <property type="match status" value="2"/>
</dbReference>
<protein>
    <submittedName>
        <fullName evidence="7">MFS transporter</fullName>
    </submittedName>
</protein>
<feature type="transmembrane region" description="Helical" evidence="6">
    <location>
        <begin position="88"/>
        <end position="105"/>
    </location>
</feature>
<dbReference type="SUPFAM" id="SSF103473">
    <property type="entry name" value="MFS general substrate transporter"/>
    <property type="match status" value="1"/>
</dbReference>
<dbReference type="InterPro" id="IPR024671">
    <property type="entry name" value="Atg22-like"/>
</dbReference>
<accession>A0A8J3DR23</accession>
<feature type="transmembrane region" description="Helical" evidence="6">
    <location>
        <begin position="201"/>
        <end position="220"/>
    </location>
</feature>
<dbReference type="GO" id="GO:0012505">
    <property type="term" value="C:endomembrane system"/>
    <property type="evidence" value="ECO:0007669"/>
    <property type="project" value="UniProtKB-SubCell"/>
</dbReference>
<keyword evidence="3 6" id="KW-0812">Transmembrane</keyword>
<evidence type="ECO:0000256" key="5">
    <source>
        <dbReference type="ARBA" id="ARBA00023136"/>
    </source>
</evidence>
<evidence type="ECO:0000256" key="2">
    <source>
        <dbReference type="ARBA" id="ARBA00022448"/>
    </source>
</evidence>